<evidence type="ECO:0000256" key="2">
    <source>
        <dbReference type="ARBA" id="ARBA00009212"/>
    </source>
</evidence>
<evidence type="ECO:0000256" key="7">
    <source>
        <dbReference type="ARBA" id="ARBA00023136"/>
    </source>
</evidence>
<dbReference type="EMBL" id="CP072748">
    <property type="protein sequence ID" value="QTX11234.1"/>
    <property type="molecule type" value="Genomic_DNA"/>
</dbReference>
<protein>
    <submittedName>
        <fullName evidence="10">Cation:proton antiporter</fullName>
    </submittedName>
</protein>
<dbReference type="InterPro" id="IPR007208">
    <property type="entry name" value="MrpF/PhaF-like"/>
</dbReference>
<evidence type="ECO:0000256" key="5">
    <source>
        <dbReference type="ARBA" id="ARBA00022692"/>
    </source>
</evidence>
<evidence type="ECO:0000256" key="1">
    <source>
        <dbReference type="ARBA" id="ARBA00004651"/>
    </source>
</evidence>
<feature type="transmembrane region" description="Helical" evidence="8">
    <location>
        <begin position="34"/>
        <end position="53"/>
    </location>
</feature>
<dbReference type="AlphaFoldDB" id="A0A8B0SJQ2"/>
<evidence type="ECO:0000256" key="3">
    <source>
        <dbReference type="ARBA" id="ARBA00022448"/>
    </source>
</evidence>
<organism evidence="10">
    <name type="scientific">Thiothrix fructosivorans</name>
    <dbReference type="NCBI Taxonomy" id="111770"/>
    <lineage>
        <taxon>Bacteria</taxon>
        <taxon>Pseudomonadati</taxon>
        <taxon>Pseudomonadota</taxon>
        <taxon>Gammaproteobacteria</taxon>
        <taxon>Thiotrichales</taxon>
        <taxon>Thiotrichaceae</taxon>
        <taxon>Thiothrix</taxon>
    </lineage>
</organism>
<reference evidence="9 11" key="1">
    <citation type="submission" date="2021-03" db="EMBL/GenBank/DDBJ databases">
        <title>Draft genome and methylome analysis of Thiotrix fructosivoruns ATCC 49748.</title>
        <authorList>
            <person name="Fomenkov A."/>
            <person name="Grabovich M.Y."/>
            <person name="Roberts R.J."/>
        </authorList>
    </citation>
    <scope>NUCLEOTIDE SEQUENCE [LARGE SCALE GENOMIC DNA]</scope>
    <source>
        <strain evidence="9 11">ATCC 49748</strain>
    </source>
</reference>
<comment type="subcellular location">
    <subcellularLocation>
        <location evidence="1">Cell membrane</location>
        <topology evidence="1">Multi-pass membrane protein</topology>
    </subcellularLocation>
</comment>
<dbReference type="PANTHER" id="PTHR34702:SF1">
    <property type="entry name" value="NA(+)_H(+) ANTIPORTER SUBUNIT F"/>
    <property type="match status" value="1"/>
</dbReference>
<dbReference type="Pfam" id="PF04066">
    <property type="entry name" value="MrpF_PhaF"/>
    <property type="match status" value="1"/>
</dbReference>
<keyword evidence="4" id="KW-1003">Cell membrane</keyword>
<evidence type="ECO:0000313" key="11">
    <source>
        <dbReference type="Proteomes" id="UP000664466"/>
    </source>
</evidence>
<comment type="similarity">
    <text evidence="2">Belongs to the CPA3 antiporters (TC 2.A.63) subunit F family.</text>
</comment>
<proteinExistence type="inferred from homology"/>
<evidence type="ECO:0000256" key="8">
    <source>
        <dbReference type="SAM" id="Phobius"/>
    </source>
</evidence>
<evidence type="ECO:0000256" key="4">
    <source>
        <dbReference type="ARBA" id="ARBA00022475"/>
    </source>
</evidence>
<keyword evidence="3" id="KW-0813">Transport</keyword>
<evidence type="ECO:0000313" key="10">
    <source>
        <dbReference type="EMBL" id="QTX11234.1"/>
    </source>
</evidence>
<keyword evidence="5 8" id="KW-0812">Transmembrane</keyword>
<gene>
    <name evidence="10" type="ORF">J1836_002405</name>
    <name evidence="9" type="ORF">J1836_10415</name>
</gene>
<evidence type="ECO:0000256" key="6">
    <source>
        <dbReference type="ARBA" id="ARBA00022989"/>
    </source>
</evidence>
<keyword evidence="6 8" id="KW-1133">Transmembrane helix</keyword>
<keyword evidence="11" id="KW-1185">Reference proteome</keyword>
<evidence type="ECO:0000313" key="9">
    <source>
        <dbReference type="EMBL" id="MBO0613330.1"/>
    </source>
</evidence>
<dbReference type="PANTHER" id="PTHR34702">
    <property type="entry name" value="NA(+)/H(+) ANTIPORTER SUBUNIT F1"/>
    <property type="match status" value="1"/>
</dbReference>
<dbReference type="GO" id="GO:0015385">
    <property type="term" value="F:sodium:proton antiporter activity"/>
    <property type="evidence" value="ECO:0007669"/>
    <property type="project" value="TreeGrafter"/>
</dbReference>
<keyword evidence="7 8" id="KW-0472">Membrane</keyword>
<sequence length="86" mass="9281">MVEVLIAIAGTLAGLAFLLALARFVRGPSRVDRVVAFDVLTVISITFIVLVALVENRGIYLDAALVYALLSFLGVIAIARYLEGRF</sequence>
<dbReference type="Proteomes" id="UP000664466">
    <property type="component" value="Unassembled WGS sequence"/>
</dbReference>
<reference evidence="10" key="2">
    <citation type="submission" date="2021-04" db="EMBL/GenBank/DDBJ databases">
        <title>Complete Genome and methylome analysis of Thiothrix fructosivorans ATCC 49748.</title>
        <authorList>
            <person name="Fomenkov A."/>
            <person name="Sun L."/>
            <person name="Vincze T."/>
            <person name="Grabovich M.Y."/>
            <person name="Roberts R.J."/>
        </authorList>
    </citation>
    <scope>NUCLEOTIDE SEQUENCE</scope>
    <source>
        <strain evidence="10">ATCC 49748</strain>
    </source>
</reference>
<feature type="transmembrane region" description="Helical" evidence="8">
    <location>
        <begin position="6"/>
        <end position="25"/>
    </location>
</feature>
<accession>A0A8B0SJQ2</accession>
<feature type="transmembrane region" description="Helical" evidence="8">
    <location>
        <begin position="59"/>
        <end position="82"/>
    </location>
</feature>
<dbReference type="EMBL" id="JAFMPM010000006">
    <property type="protein sequence ID" value="MBO0613330.1"/>
    <property type="molecule type" value="Genomic_DNA"/>
</dbReference>
<dbReference type="GO" id="GO:0005886">
    <property type="term" value="C:plasma membrane"/>
    <property type="evidence" value="ECO:0007669"/>
    <property type="project" value="UniProtKB-SubCell"/>
</dbReference>
<name>A0A8B0SJQ2_9GAMM</name>
<dbReference type="RefSeq" id="WP_207251033.1">
    <property type="nucleotide sequence ID" value="NZ_JAFMPM010000006.1"/>
</dbReference>